<proteinExistence type="predicted"/>
<organism evidence="1 2">
    <name type="scientific">Cardiocondyla obscurior</name>
    <dbReference type="NCBI Taxonomy" id="286306"/>
    <lineage>
        <taxon>Eukaryota</taxon>
        <taxon>Metazoa</taxon>
        <taxon>Ecdysozoa</taxon>
        <taxon>Arthropoda</taxon>
        <taxon>Hexapoda</taxon>
        <taxon>Insecta</taxon>
        <taxon>Pterygota</taxon>
        <taxon>Neoptera</taxon>
        <taxon>Endopterygota</taxon>
        <taxon>Hymenoptera</taxon>
        <taxon>Apocrita</taxon>
        <taxon>Aculeata</taxon>
        <taxon>Formicoidea</taxon>
        <taxon>Formicidae</taxon>
        <taxon>Myrmicinae</taxon>
        <taxon>Cardiocondyla</taxon>
    </lineage>
</organism>
<keyword evidence="2" id="KW-1185">Reference proteome</keyword>
<dbReference type="Proteomes" id="UP001430953">
    <property type="component" value="Unassembled WGS sequence"/>
</dbReference>
<comment type="caution">
    <text evidence="1">The sequence shown here is derived from an EMBL/GenBank/DDBJ whole genome shotgun (WGS) entry which is preliminary data.</text>
</comment>
<protein>
    <submittedName>
        <fullName evidence="1">Uncharacterized protein</fullName>
    </submittedName>
</protein>
<gene>
    <name evidence="1" type="ORF">PUN28_013570</name>
</gene>
<dbReference type="AlphaFoldDB" id="A0AAW2F482"/>
<name>A0AAW2F482_9HYME</name>
<sequence length="90" mass="10401">MTHIPTTRRNRVIRTIMPGMMRTVITIAITVPQRLRGYSFKFLLSILLSVTNIPFAKKLNYFSNYATSTFVDNETTRCMCLNCKAINYCN</sequence>
<accession>A0AAW2F482</accession>
<dbReference type="EMBL" id="JADYXP020000014">
    <property type="protein sequence ID" value="KAL0110030.1"/>
    <property type="molecule type" value="Genomic_DNA"/>
</dbReference>
<evidence type="ECO:0000313" key="1">
    <source>
        <dbReference type="EMBL" id="KAL0110030.1"/>
    </source>
</evidence>
<reference evidence="1 2" key="1">
    <citation type="submission" date="2023-03" db="EMBL/GenBank/DDBJ databases">
        <title>High recombination rates correlate with genetic variation in Cardiocondyla obscurior ants.</title>
        <authorList>
            <person name="Errbii M."/>
        </authorList>
    </citation>
    <scope>NUCLEOTIDE SEQUENCE [LARGE SCALE GENOMIC DNA]</scope>
    <source>
        <strain evidence="1">Alpha-2009</strain>
        <tissue evidence="1">Whole body</tissue>
    </source>
</reference>
<evidence type="ECO:0000313" key="2">
    <source>
        <dbReference type="Proteomes" id="UP001430953"/>
    </source>
</evidence>